<proteinExistence type="predicted"/>
<protein>
    <submittedName>
        <fullName evidence="2">Uncharacterized protein</fullName>
    </submittedName>
</protein>
<dbReference type="PROSITE" id="PS51257">
    <property type="entry name" value="PROKAR_LIPOPROTEIN"/>
    <property type="match status" value="1"/>
</dbReference>
<evidence type="ECO:0000313" key="3">
    <source>
        <dbReference type="Proteomes" id="UP000283077"/>
    </source>
</evidence>
<gene>
    <name evidence="2" type="ORF">EOE67_14730</name>
</gene>
<name>A0A437QJ68_9GAMM</name>
<evidence type="ECO:0000256" key="1">
    <source>
        <dbReference type="SAM" id="Phobius"/>
    </source>
</evidence>
<organism evidence="2 3">
    <name type="scientific">Rheinheimera riviphila</name>
    <dbReference type="NCBI Taxonomy" id="1834037"/>
    <lineage>
        <taxon>Bacteria</taxon>
        <taxon>Pseudomonadati</taxon>
        <taxon>Pseudomonadota</taxon>
        <taxon>Gammaproteobacteria</taxon>
        <taxon>Chromatiales</taxon>
        <taxon>Chromatiaceae</taxon>
        <taxon>Rheinheimera</taxon>
    </lineage>
</organism>
<feature type="transmembrane region" description="Helical" evidence="1">
    <location>
        <begin position="52"/>
        <end position="71"/>
    </location>
</feature>
<feature type="transmembrane region" description="Helical" evidence="1">
    <location>
        <begin position="20"/>
        <end position="40"/>
    </location>
</feature>
<dbReference type="Proteomes" id="UP000283077">
    <property type="component" value="Unassembled WGS sequence"/>
</dbReference>
<keyword evidence="1" id="KW-0812">Transmembrane</keyword>
<keyword evidence="1" id="KW-0472">Membrane</keyword>
<dbReference type="OrthoDB" id="8911335at2"/>
<comment type="caution">
    <text evidence="2">The sequence shown here is derived from an EMBL/GenBank/DDBJ whole genome shotgun (WGS) entry which is preliminary data.</text>
</comment>
<accession>A0A437QJ68</accession>
<reference evidence="2 3" key="1">
    <citation type="submission" date="2019-01" db="EMBL/GenBank/DDBJ databases">
        <authorList>
            <person name="Chen W.-M."/>
        </authorList>
    </citation>
    <scope>NUCLEOTIDE SEQUENCE [LARGE SCALE GENOMIC DNA]</scope>
    <source>
        <strain evidence="2 3">KYPC3</strain>
    </source>
</reference>
<feature type="transmembrane region" description="Helical" evidence="1">
    <location>
        <begin position="77"/>
        <end position="95"/>
    </location>
</feature>
<dbReference type="AlphaFoldDB" id="A0A437QJ68"/>
<dbReference type="EMBL" id="SACS01000017">
    <property type="protein sequence ID" value="RVU34500.1"/>
    <property type="molecule type" value="Genomic_DNA"/>
</dbReference>
<keyword evidence="1" id="KW-1133">Transmembrane helix</keyword>
<keyword evidence="3" id="KW-1185">Reference proteome</keyword>
<sequence>MTRPDRTSSPKKDWLQKTLAGVFAGLAIAFACVGFFVWYGPGAIESGDKTQFAMWLVTPVWLVILAGVYLFPSGRRAWIVLGSITALLYCSFFLLRSLA</sequence>
<dbReference type="RefSeq" id="WP_127700099.1">
    <property type="nucleotide sequence ID" value="NZ_SACS01000017.1"/>
</dbReference>
<evidence type="ECO:0000313" key="2">
    <source>
        <dbReference type="EMBL" id="RVU34500.1"/>
    </source>
</evidence>